<dbReference type="InterPro" id="IPR006579">
    <property type="entry name" value="Pre_C2HC_dom"/>
</dbReference>
<feature type="domain" description="CCHC-type" evidence="2">
    <location>
        <begin position="330"/>
        <end position="345"/>
    </location>
</feature>
<feature type="compositionally biased region" description="Basic and acidic residues" evidence="1">
    <location>
        <begin position="395"/>
        <end position="404"/>
    </location>
</feature>
<dbReference type="OrthoDB" id="6379801at2759"/>
<dbReference type="Proteomes" id="UP000499080">
    <property type="component" value="Unassembled WGS sequence"/>
</dbReference>
<comment type="caution">
    <text evidence="3">The sequence shown here is derived from an EMBL/GenBank/DDBJ whole genome shotgun (WGS) entry which is preliminary data.</text>
</comment>
<proteinExistence type="predicted"/>
<name>A0A4Y2NA06_ARAVE</name>
<evidence type="ECO:0000313" key="3">
    <source>
        <dbReference type="EMBL" id="GBN36225.1"/>
    </source>
</evidence>
<gene>
    <name evidence="3" type="ORF">AVEN_233519_1</name>
</gene>
<evidence type="ECO:0000256" key="1">
    <source>
        <dbReference type="SAM" id="MobiDB-lite"/>
    </source>
</evidence>
<organism evidence="3 4">
    <name type="scientific">Araneus ventricosus</name>
    <name type="common">Orbweaver spider</name>
    <name type="synonym">Epeira ventricosa</name>
    <dbReference type="NCBI Taxonomy" id="182803"/>
    <lineage>
        <taxon>Eukaryota</taxon>
        <taxon>Metazoa</taxon>
        <taxon>Ecdysozoa</taxon>
        <taxon>Arthropoda</taxon>
        <taxon>Chelicerata</taxon>
        <taxon>Arachnida</taxon>
        <taxon>Araneae</taxon>
        <taxon>Araneomorphae</taxon>
        <taxon>Entelegynae</taxon>
        <taxon>Araneoidea</taxon>
        <taxon>Araneidae</taxon>
        <taxon>Araneus</taxon>
    </lineage>
</organism>
<feature type="region of interest" description="Disordered" evidence="1">
    <location>
        <begin position="380"/>
        <end position="437"/>
    </location>
</feature>
<keyword evidence="4" id="KW-1185">Reference proteome</keyword>
<evidence type="ECO:0000313" key="4">
    <source>
        <dbReference type="Proteomes" id="UP000499080"/>
    </source>
</evidence>
<reference evidence="3 4" key="1">
    <citation type="journal article" date="2019" name="Sci. Rep.">
        <title>Orb-weaving spider Araneus ventricosus genome elucidates the spidroin gene catalogue.</title>
        <authorList>
            <person name="Kono N."/>
            <person name="Nakamura H."/>
            <person name="Ohtoshi R."/>
            <person name="Moran D.A.P."/>
            <person name="Shinohara A."/>
            <person name="Yoshida Y."/>
            <person name="Fujiwara M."/>
            <person name="Mori M."/>
            <person name="Tomita M."/>
            <person name="Arakawa K."/>
        </authorList>
    </citation>
    <scope>NUCLEOTIDE SEQUENCE [LARGE SCALE GENOMIC DNA]</scope>
</reference>
<dbReference type="GO" id="GO:0003676">
    <property type="term" value="F:nucleic acid binding"/>
    <property type="evidence" value="ECO:0007669"/>
    <property type="project" value="InterPro"/>
</dbReference>
<dbReference type="SMART" id="SM00343">
    <property type="entry name" value="ZnF_C2HC"/>
    <property type="match status" value="3"/>
</dbReference>
<dbReference type="EMBL" id="BGPR01008807">
    <property type="protein sequence ID" value="GBN36225.1"/>
    <property type="molecule type" value="Genomic_DNA"/>
</dbReference>
<accession>A0A4Y2NA06</accession>
<evidence type="ECO:0000259" key="2">
    <source>
        <dbReference type="SMART" id="SM00343"/>
    </source>
</evidence>
<sequence length="530" mass="60249">MSLGPCPIPDCVRHHEPPKDIEMVEHQQVLLFNDNCDAKGEFKNVPPRKAAKQRKIEHRSPIKTANKFNVLLSDNDQEMQCSAPVEPPKETIPAINLKITEDYNLTLQEISRNLPETINHYARGYIKISPKSMEDRIKIIEYLDKNEKEYVLSEAPTERQVKIVIKGVPPDHCREKITQELESLNFKLLRINHLRNYRLKTFHPIVLVELAKTPNVEEIYKITKVNLLKVTIEAYRKKQRATMCYKCSDFYHSSRNCKRKPRCIKCNGSHETRNCEIKTIIENPLCINCNETGHLASWRGCPKFPVIKSNKTPTCQTWSHTSKQCHLKPKCVICSKDHESRECPNKTAKEDSDKAPVKCANCGGPHTASYRGCLKFPKIDNKRLTSNPPSANRRMQHDNNRQPDRSFAAAARGNNIQPQATTTPARDVHNTPQGANGNSQVNLQDLLAGISSLFSGGGWNDLIQLIFELGKLLARINIPALMEKIRNNGSILDVIYFIAEQCRGPQNPSARTPNPVWLFSLGMRMVLSIR</sequence>
<feature type="domain" description="CCHC-type" evidence="2">
    <location>
        <begin position="243"/>
        <end position="259"/>
    </location>
</feature>
<dbReference type="AlphaFoldDB" id="A0A4Y2NA06"/>
<feature type="compositionally biased region" description="Polar residues" evidence="1">
    <location>
        <begin position="414"/>
        <end position="437"/>
    </location>
</feature>
<dbReference type="GO" id="GO:0008270">
    <property type="term" value="F:zinc ion binding"/>
    <property type="evidence" value="ECO:0007669"/>
    <property type="project" value="InterPro"/>
</dbReference>
<feature type="domain" description="CCHC-type" evidence="2">
    <location>
        <begin position="285"/>
        <end position="303"/>
    </location>
</feature>
<dbReference type="InterPro" id="IPR001878">
    <property type="entry name" value="Znf_CCHC"/>
</dbReference>
<dbReference type="Pfam" id="PF07530">
    <property type="entry name" value="PRE_C2HC"/>
    <property type="match status" value="1"/>
</dbReference>
<protein>
    <recommendedName>
        <fullName evidence="2">CCHC-type domain-containing protein</fullName>
    </recommendedName>
</protein>